<accession>A0ABM1PDX7</accession>
<keyword evidence="1" id="KW-0812">Transmembrane</keyword>
<dbReference type="Proteomes" id="UP000694904">
    <property type="component" value="Chromosome 5"/>
</dbReference>
<keyword evidence="2" id="KW-1185">Reference proteome</keyword>
<keyword evidence="1" id="KW-0472">Membrane</keyword>
<protein>
    <submittedName>
        <fullName evidence="3">Uncharacterized protein LOC108615437 isoform X1</fullName>
    </submittedName>
</protein>
<dbReference type="RefSeq" id="XP_017865413.1">
    <property type="nucleotide sequence ID" value="XM_018009924.1"/>
</dbReference>
<evidence type="ECO:0000313" key="3">
    <source>
        <dbReference type="RefSeq" id="XP_017865413.1"/>
    </source>
</evidence>
<reference evidence="3" key="3">
    <citation type="submission" date="2025-08" db="UniProtKB">
        <authorList>
            <consortium name="RefSeq"/>
        </authorList>
    </citation>
    <scope>IDENTIFICATION</scope>
    <source>
        <tissue evidence="3">Whole organism</tissue>
    </source>
</reference>
<dbReference type="GeneID" id="108615437"/>
<evidence type="ECO:0000313" key="2">
    <source>
        <dbReference type="Proteomes" id="UP000694904"/>
    </source>
</evidence>
<evidence type="ECO:0000256" key="1">
    <source>
        <dbReference type="SAM" id="Phobius"/>
    </source>
</evidence>
<sequence length="182" mass="21177">MSIPNLMQGRQWRQELNAVHYAMLRVTTCCYFFSLKLGCKLIVVFENILGLWQMYQGCSELYGRDDKSPPRWTHSKRIEQNAELNILFGLIAFFCSHLLLIGVVFQRKICVLIWISVMAVCIVAFLVYTQVFGSRSDTMLWDTFISALQGYFLGIGLIYYMHMGRREETDEDLEVLFTISEV</sequence>
<reference evidence="2" key="2">
    <citation type="journal article" date="2016" name="G3 (Bethesda)">
        <title>Genome Evolution in Three Species of Cactophilic Drosophila.</title>
        <authorList>
            <person name="Sanchez-Flores A."/>
            <person name="Penazola F."/>
            <person name="Carpinteyro-Ponce J."/>
            <person name="Nazario-Yepiz N."/>
            <person name="Abreu-Goodger C."/>
            <person name="Machado C.A."/>
            <person name="Markow T.A."/>
        </authorList>
    </citation>
    <scope>NUCLEOTIDE SEQUENCE [LARGE SCALE GENOMIC DNA]</scope>
</reference>
<proteinExistence type="predicted"/>
<feature type="transmembrane region" description="Helical" evidence="1">
    <location>
        <begin position="86"/>
        <end position="105"/>
    </location>
</feature>
<feature type="transmembrane region" description="Helical" evidence="1">
    <location>
        <begin position="21"/>
        <end position="45"/>
    </location>
</feature>
<reference evidence="2" key="1">
    <citation type="journal article" date="1997" name="Nucleic Acids Res.">
        <title>tRNAscan-SE: a program for improved detection of transfer RNA genes in genomic sequence.</title>
        <authorList>
            <person name="Lowe T.M."/>
            <person name="Eddy S.R."/>
        </authorList>
    </citation>
    <scope>NUCLEOTIDE SEQUENCE [LARGE SCALE GENOMIC DNA]</scope>
</reference>
<keyword evidence="1" id="KW-1133">Transmembrane helix</keyword>
<feature type="transmembrane region" description="Helical" evidence="1">
    <location>
        <begin position="112"/>
        <end position="133"/>
    </location>
</feature>
<gene>
    <name evidence="3" type="primary">LOC108615437</name>
</gene>
<organism evidence="2 3">
    <name type="scientific">Drosophila arizonae</name>
    <name type="common">Fruit fly</name>
    <dbReference type="NCBI Taxonomy" id="7263"/>
    <lineage>
        <taxon>Eukaryota</taxon>
        <taxon>Metazoa</taxon>
        <taxon>Ecdysozoa</taxon>
        <taxon>Arthropoda</taxon>
        <taxon>Hexapoda</taxon>
        <taxon>Insecta</taxon>
        <taxon>Pterygota</taxon>
        <taxon>Neoptera</taxon>
        <taxon>Endopterygota</taxon>
        <taxon>Diptera</taxon>
        <taxon>Brachycera</taxon>
        <taxon>Muscomorpha</taxon>
        <taxon>Ephydroidea</taxon>
        <taxon>Drosophilidae</taxon>
        <taxon>Drosophila</taxon>
    </lineage>
</organism>
<feature type="transmembrane region" description="Helical" evidence="1">
    <location>
        <begin position="139"/>
        <end position="160"/>
    </location>
</feature>
<name>A0ABM1PDX7_DROAR</name>